<dbReference type="PANTHER" id="PTHR24305">
    <property type="entry name" value="CYTOCHROME P450"/>
    <property type="match status" value="1"/>
</dbReference>
<reference evidence="10 11" key="1">
    <citation type="submission" date="2021-08" db="EMBL/GenBank/DDBJ databases">
        <title>Draft Genome Sequence of Phanerochaete sordida strain YK-624.</title>
        <authorList>
            <person name="Mori T."/>
            <person name="Dohra H."/>
            <person name="Suzuki T."/>
            <person name="Kawagishi H."/>
            <person name="Hirai H."/>
        </authorList>
    </citation>
    <scope>NUCLEOTIDE SEQUENCE [LARGE SCALE GENOMIC DNA]</scope>
    <source>
        <strain evidence="10 11">YK-624</strain>
    </source>
</reference>
<dbReference type="EMBL" id="BPQB01000009">
    <property type="protein sequence ID" value="GJE88398.1"/>
    <property type="molecule type" value="Genomic_DNA"/>
</dbReference>
<evidence type="ECO:0000256" key="8">
    <source>
        <dbReference type="PIRSR" id="PIRSR602401-1"/>
    </source>
</evidence>
<evidence type="ECO:0000256" key="5">
    <source>
        <dbReference type="ARBA" id="ARBA00023002"/>
    </source>
</evidence>
<dbReference type="GO" id="GO:0020037">
    <property type="term" value="F:heme binding"/>
    <property type="evidence" value="ECO:0007669"/>
    <property type="project" value="InterPro"/>
</dbReference>
<comment type="similarity">
    <text evidence="3">Belongs to the cytochrome P450 family.</text>
</comment>
<dbReference type="InterPro" id="IPR002401">
    <property type="entry name" value="Cyt_P450_E_grp-I"/>
</dbReference>
<keyword evidence="4 8" id="KW-0479">Metal-binding</keyword>
<sequence length="553" mass="61737">MPSGRLVQLAPQDAALITVFCGLGAHIIFKTWEPMQGRIVSCFVLLAPLALSALFVPHYGVALSVVCSFAIYLTTLVASIVLYRVSPWHPLARYPGPLPAKITKLYHAANVRNGKQHLYIKALHDQYGDIVRIGPNEVSIRDAACIQPLMGAQGLAKGPSWSGRSMFPPIPPLIGIRDPAEHARRRRPWNRAFNTNGIKEFMPTIQSRVHQLGEHLGERQGQTIDLAEWLSFFTYDFMGDMIFGGWTEMMRDGGDPQGLWQRVKAGLHAGMIPEHVPWLAYYAKKIPSVVQKVAEMRAMGISRAKMRYQQGSTSKDLFYYLSNEDGSEKVSPPPEVVTSDGALALVAGSDTTSSVLSNLFYCLLRDPASYKRLQAEVDKFYPPGENSLDPRHINNMPFLEAVINEAMRLYPVVPSGSQRSPEIGKGGRAVGPYFIPEGNQARVHFWSVFRDARNFSHPDTFWPDRWLIVEGLQDAPEKVTHNANAFVPFSFGPANCVGKNLAIQEMRLAVTHLVQKLDFRFANGFDADAWESHIQDQTVMQLGKLQVVVTRRD</sequence>
<dbReference type="InterPro" id="IPR050121">
    <property type="entry name" value="Cytochrome_P450_monoxygenase"/>
</dbReference>
<evidence type="ECO:0000313" key="11">
    <source>
        <dbReference type="Proteomes" id="UP000703269"/>
    </source>
</evidence>
<keyword evidence="9" id="KW-0472">Membrane</keyword>
<dbReference type="Pfam" id="PF00067">
    <property type="entry name" value="p450"/>
    <property type="match status" value="1"/>
</dbReference>
<evidence type="ECO:0000313" key="10">
    <source>
        <dbReference type="EMBL" id="GJE88398.1"/>
    </source>
</evidence>
<keyword evidence="11" id="KW-1185">Reference proteome</keyword>
<gene>
    <name evidence="10" type="ORF">PsYK624_044810</name>
</gene>
<dbReference type="Proteomes" id="UP000703269">
    <property type="component" value="Unassembled WGS sequence"/>
</dbReference>
<feature type="transmembrane region" description="Helical" evidence="9">
    <location>
        <begin position="14"/>
        <end position="32"/>
    </location>
</feature>
<dbReference type="PRINTS" id="PR00385">
    <property type="entry name" value="P450"/>
</dbReference>
<comment type="pathway">
    <text evidence="2">Secondary metabolite biosynthesis.</text>
</comment>
<keyword evidence="9" id="KW-0812">Transmembrane</keyword>
<keyword evidence="9" id="KW-1133">Transmembrane helix</keyword>
<evidence type="ECO:0000256" key="1">
    <source>
        <dbReference type="ARBA" id="ARBA00001971"/>
    </source>
</evidence>
<evidence type="ECO:0000256" key="3">
    <source>
        <dbReference type="ARBA" id="ARBA00010617"/>
    </source>
</evidence>
<protein>
    <submittedName>
        <fullName evidence="10">Cytochrome P450</fullName>
    </submittedName>
</protein>
<dbReference type="OrthoDB" id="6692864at2759"/>
<evidence type="ECO:0000256" key="9">
    <source>
        <dbReference type="SAM" id="Phobius"/>
    </source>
</evidence>
<dbReference type="GO" id="GO:0005506">
    <property type="term" value="F:iron ion binding"/>
    <property type="evidence" value="ECO:0007669"/>
    <property type="project" value="InterPro"/>
</dbReference>
<feature type="transmembrane region" description="Helical" evidence="9">
    <location>
        <begin position="62"/>
        <end position="83"/>
    </location>
</feature>
<dbReference type="CDD" id="cd11061">
    <property type="entry name" value="CYP67-like"/>
    <property type="match status" value="1"/>
</dbReference>
<dbReference type="PANTHER" id="PTHR24305:SF187">
    <property type="entry name" value="P450, PUTATIVE (EUROFUNG)-RELATED"/>
    <property type="match status" value="1"/>
</dbReference>
<comment type="cofactor">
    <cofactor evidence="1 8">
        <name>heme</name>
        <dbReference type="ChEBI" id="CHEBI:30413"/>
    </cofactor>
</comment>
<name>A0A9P3G3G0_9APHY</name>
<keyword evidence="6 8" id="KW-0408">Iron</keyword>
<dbReference type="SUPFAM" id="SSF48264">
    <property type="entry name" value="Cytochrome P450"/>
    <property type="match status" value="1"/>
</dbReference>
<keyword evidence="5" id="KW-0560">Oxidoreductase</keyword>
<keyword evidence="7" id="KW-0503">Monooxygenase</keyword>
<feature type="binding site" description="axial binding residue" evidence="8">
    <location>
        <position position="496"/>
    </location>
    <ligand>
        <name>heme</name>
        <dbReference type="ChEBI" id="CHEBI:30413"/>
    </ligand>
    <ligandPart>
        <name>Fe</name>
        <dbReference type="ChEBI" id="CHEBI:18248"/>
    </ligandPart>
</feature>
<accession>A0A9P3G3G0</accession>
<proteinExistence type="inferred from homology"/>
<dbReference type="AlphaFoldDB" id="A0A9P3G3G0"/>
<dbReference type="GO" id="GO:0004497">
    <property type="term" value="F:monooxygenase activity"/>
    <property type="evidence" value="ECO:0007669"/>
    <property type="project" value="UniProtKB-KW"/>
</dbReference>
<evidence type="ECO:0000256" key="7">
    <source>
        <dbReference type="ARBA" id="ARBA00023033"/>
    </source>
</evidence>
<dbReference type="InterPro" id="IPR036396">
    <property type="entry name" value="Cyt_P450_sf"/>
</dbReference>
<dbReference type="InterPro" id="IPR001128">
    <property type="entry name" value="Cyt_P450"/>
</dbReference>
<evidence type="ECO:0000256" key="4">
    <source>
        <dbReference type="ARBA" id="ARBA00022723"/>
    </source>
</evidence>
<comment type="caution">
    <text evidence="10">The sequence shown here is derived from an EMBL/GenBank/DDBJ whole genome shotgun (WGS) entry which is preliminary data.</text>
</comment>
<evidence type="ECO:0000256" key="2">
    <source>
        <dbReference type="ARBA" id="ARBA00005179"/>
    </source>
</evidence>
<keyword evidence="8" id="KW-0349">Heme</keyword>
<evidence type="ECO:0000256" key="6">
    <source>
        <dbReference type="ARBA" id="ARBA00023004"/>
    </source>
</evidence>
<dbReference type="Gene3D" id="1.10.630.10">
    <property type="entry name" value="Cytochrome P450"/>
    <property type="match status" value="1"/>
</dbReference>
<feature type="transmembrane region" description="Helical" evidence="9">
    <location>
        <begin position="39"/>
        <end position="56"/>
    </location>
</feature>
<organism evidence="10 11">
    <name type="scientific">Phanerochaete sordida</name>
    <dbReference type="NCBI Taxonomy" id="48140"/>
    <lineage>
        <taxon>Eukaryota</taxon>
        <taxon>Fungi</taxon>
        <taxon>Dikarya</taxon>
        <taxon>Basidiomycota</taxon>
        <taxon>Agaricomycotina</taxon>
        <taxon>Agaricomycetes</taxon>
        <taxon>Polyporales</taxon>
        <taxon>Phanerochaetaceae</taxon>
        <taxon>Phanerochaete</taxon>
    </lineage>
</organism>
<dbReference type="PRINTS" id="PR00463">
    <property type="entry name" value="EP450I"/>
</dbReference>
<dbReference type="GO" id="GO:0016705">
    <property type="term" value="F:oxidoreductase activity, acting on paired donors, with incorporation or reduction of molecular oxygen"/>
    <property type="evidence" value="ECO:0007669"/>
    <property type="project" value="InterPro"/>
</dbReference>